<feature type="transmembrane region" description="Helical" evidence="2">
    <location>
        <begin position="121"/>
        <end position="148"/>
    </location>
</feature>
<feature type="transmembrane region" description="Helical" evidence="2">
    <location>
        <begin position="12"/>
        <end position="34"/>
    </location>
</feature>
<evidence type="ECO:0000256" key="1">
    <source>
        <dbReference type="SAM" id="MobiDB-lite"/>
    </source>
</evidence>
<reference evidence="4 5" key="1">
    <citation type="submission" date="2016-07" db="EMBL/GenBank/DDBJ databases">
        <title>Pervasive Adenine N6-methylation of Active Genes in Fungi.</title>
        <authorList>
            <consortium name="DOE Joint Genome Institute"/>
            <person name="Mondo S.J."/>
            <person name="Dannebaum R.O."/>
            <person name="Kuo R.C."/>
            <person name="Labutti K."/>
            <person name="Haridas S."/>
            <person name="Kuo A."/>
            <person name="Salamov A."/>
            <person name="Ahrendt S.R."/>
            <person name="Lipzen A."/>
            <person name="Sullivan W."/>
            <person name="Andreopoulos W.B."/>
            <person name="Clum A."/>
            <person name="Lindquist E."/>
            <person name="Daum C."/>
            <person name="Ramamoorthy G.K."/>
            <person name="Gryganskyi A."/>
            <person name="Culley D."/>
            <person name="Magnuson J.K."/>
            <person name="James T.Y."/>
            <person name="O'Malley M.A."/>
            <person name="Stajich J.E."/>
            <person name="Spatafora J.W."/>
            <person name="Visel A."/>
            <person name="Grigoriev I.V."/>
        </authorList>
    </citation>
    <scope>NUCLEOTIDE SEQUENCE [LARGE SCALE GENOMIC DNA]</scope>
    <source>
        <strain evidence="4 5">62-1032</strain>
    </source>
</reference>
<evidence type="ECO:0000256" key="2">
    <source>
        <dbReference type="SAM" id="Phobius"/>
    </source>
</evidence>
<gene>
    <name evidence="4" type="ORF">BCR35DRAFT_22076</name>
</gene>
<feature type="transmembrane region" description="Helical" evidence="2">
    <location>
        <begin position="90"/>
        <end position="109"/>
    </location>
</feature>
<keyword evidence="5" id="KW-1185">Reference proteome</keyword>
<proteinExistence type="predicted"/>
<accession>A0A1Y2FXD8</accession>
<comment type="caution">
    <text evidence="4">The sequence shown here is derived from an EMBL/GenBank/DDBJ whole genome shotgun (WGS) entry which is preliminary data.</text>
</comment>
<dbReference type="InParanoid" id="A0A1Y2FXD8"/>
<dbReference type="EMBL" id="MCGR01000011">
    <property type="protein sequence ID" value="ORY88199.1"/>
    <property type="molecule type" value="Genomic_DNA"/>
</dbReference>
<feature type="compositionally biased region" description="Gly residues" evidence="1">
    <location>
        <begin position="311"/>
        <end position="330"/>
    </location>
</feature>
<name>A0A1Y2FXD8_9BASI</name>
<keyword evidence="2" id="KW-0812">Transmembrane</keyword>
<feature type="compositionally biased region" description="Polar residues" evidence="1">
    <location>
        <begin position="390"/>
        <end position="403"/>
    </location>
</feature>
<evidence type="ECO:0000259" key="3">
    <source>
        <dbReference type="Pfam" id="PF20152"/>
    </source>
</evidence>
<dbReference type="AlphaFoldDB" id="A0A1Y2FXD8"/>
<dbReference type="STRING" id="106004.A0A1Y2FXD8"/>
<feature type="region of interest" description="Disordered" evidence="1">
    <location>
        <begin position="311"/>
        <end position="403"/>
    </location>
</feature>
<dbReference type="PANTHER" id="PTHR40465">
    <property type="entry name" value="CHROMOSOME 1, WHOLE GENOME SHOTGUN SEQUENCE"/>
    <property type="match status" value="1"/>
</dbReference>
<protein>
    <recommendedName>
        <fullName evidence="3">DUF6534 domain-containing protein</fullName>
    </recommendedName>
</protein>
<feature type="region of interest" description="Disordered" evidence="1">
    <location>
        <begin position="271"/>
        <end position="299"/>
    </location>
</feature>
<dbReference type="Proteomes" id="UP000193467">
    <property type="component" value="Unassembled WGS sequence"/>
</dbReference>
<dbReference type="OrthoDB" id="3183258at2759"/>
<keyword evidence="2" id="KW-0472">Membrane</keyword>
<dbReference type="Pfam" id="PF20152">
    <property type="entry name" value="DUF6534"/>
    <property type="match status" value="1"/>
</dbReference>
<evidence type="ECO:0000313" key="4">
    <source>
        <dbReference type="EMBL" id="ORY88199.1"/>
    </source>
</evidence>
<dbReference type="InterPro" id="IPR045339">
    <property type="entry name" value="DUF6534"/>
</dbReference>
<dbReference type="PANTHER" id="PTHR40465:SF1">
    <property type="entry name" value="DUF6534 DOMAIN-CONTAINING PROTEIN"/>
    <property type="match status" value="1"/>
</dbReference>
<organism evidence="4 5">
    <name type="scientific">Leucosporidium creatinivorum</name>
    <dbReference type="NCBI Taxonomy" id="106004"/>
    <lineage>
        <taxon>Eukaryota</taxon>
        <taxon>Fungi</taxon>
        <taxon>Dikarya</taxon>
        <taxon>Basidiomycota</taxon>
        <taxon>Pucciniomycotina</taxon>
        <taxon>Microbotryomycetes</taxon>
        <taxon>Leucosporidiales</taxon>
        <taxon>Leucosporidium</taxon>
    </lineage>
</organism>
<feature type="transmembrane region" description="Helical" evidence="2">
    <location>
        <begin position="160"/>
        <end position="182"/>
    </location>
</feature>
<sequence length="403" mass="43243">MDSAKPGVESLLGPFVIEVVIASTLFGITLTQAGRYYQHCESDPKVLIIAISVLYLLGFFHIATTSTTLYTYTVLHFGDYAYLVIPPWSFPIGAALTGIFSGVAQVYFARQVYILGGRKKLLPALILFFALLSTTFAIICSGFGYHLGDFRKFDDFEYGVLIWLCTAAACDVLITSGIVFHLRKHRKETSFGDTRTILGVVIANTIENNALTCVVACVDAVLFAEAGRIGAWHVILNGQLVGLYFVSLLTSLNTRHDFAARRETVRRMSSNISRRNELETGNGEGLSRVETKGTGVSGGTALMRMITRGSIAGGGRAGGGAPGGGGGGGYRLPNLDDSDPPALDNPFGSPARGRAHTLQLPPHAFRGSGGSPKMRDLPLELNVEEEREGSSLSTEKSVEVSPQ</sequence>
<keyword evidence="2" id="KW-1133">Transmembrane helix</keyword>
<feature type="transmembrane region" description="Helical" evidence="2">
    <location>
        <begin position="46"/>
        <end position="70"/>
    </location>
</feature>
<evidence type="ECO:0000313" key="5">
    <source>
        <dbReference type="Proteomes" id="UP000193467"/>
    </source>
</evidence>
<feature type="domain" description="DUF6534" evidence="3">
    <location>
        <begin position="167"/>
        <end position="256"/>
    </location>
</feature>